<proteinExistence type="predicted"/>
<comment type="caution">
    <text evidence="2">The sequence shown here is derived from an EMBL/GenBank/DDBJ whole genome shotgun (WGS) entry which is preliminary data.</text>
</comment>
<name>A0A3R7XVS9_9EURY</name>
<accession>A0A3R7XVS9</accession>
<evidence type="ECO:0000313" key="3">
    <source>
        <dbReference type="Proteomes" id="UP000284763"/>
    </source>
</evidence>
<keyword evidence="1" id="KW-1133">Transmembrane helix</keyword>
<dbReference type="Gene3D" id="1.20.120.1200">
    <property type="entry name" value="NADH-ubiquinone/plastoquinone oxidoreductase chain 6, subunit NuoJ"/>
    <property type="match status" value="1"/>
</dbReference>
<keyword evidence="1" id="KW-0472">Membrane</keyword>
<dbReference type="Pfam" id="PF00499">
    <property type="entry name" value="Oxidored_q3"/>
    <property type="match status" value="1"/>
</dbReference>
<keyword evidence="1" id="KW-0812">Transmembrane</keyword>
<evidence type="ECO:0000313" key="2">
    <source>
        <dbReference type="EMBL" id="RQD91515.1"/>
    </source>
</evidence>
<dbReference type="Proteomes" id="UP000284763">
    <property type="component" value="Unassembled WGS sequence"/>
</dbReference>
<dbReference type="AlphaFoldDB" id="A0A3R7XVS9"/>
<sequence>MLDDPGKALASISKLLPSNPGSLLITLLFLAVVVVSLIGTSFPVMDKPLADIADPSNIEKIGLMLSTEHVIAFEVLALVLLASLIGAIYLARKEVDK</sequence>
<dbReference type="InterPro" id="IPR001457">
    <property type="entry name" value="NADH_UbQ/plastoQ_OxRdtase_su6"/>
</dbReference>
<reference evidence="2 3" key="1">
    <citation type="submission" date="2018-08" db="EMBL/GenBank/DDBJ databases">
        <title>The metabolism and importance of syntrophic acetate oxidation coupled to methane or sulfide production in haloalkaline environments.</title>
        <authorList>
            <person name="Timmers P.H.A."/>
            <person name="Vavourakis C.D."/>
            <person name="Sorokin D.Y."/>
            <person name="Sinninghe Damste J.S."/>
            <person name="Muyzer G."/>
            <person name="Stams A.J.M."/>
            <person name="Plugge C.M."/>
        </authorList>
    </citation>
    <scope>NUCLEOTIDE SEQUENCE [LARGE SCALE GENOMIC DNA]</scope>
    <source>
        <strain evidence="2">MSAO_Arc3</strain>
    </source>
</reference>
<gene>
    <name evidence="2" type="ORF">D5R95_01055</name>
</gene>
<dbReference type="InterPro" id="IPR042106">
    <property type="entry name" value="Nuo/plastoQ_OxRdtase_6_NuoJ"/>
</dbReference>
<dbReference type="EMBL" id="QZAB01000075">
    <property type="protein sequence ID" value="RQD91515.1"/>
    <property type="molecule type" value="Genomic_DNA"/>
</dbReference>
<organism evidence="2 3">
    <name type="scientific">Methanosalsum natronophilum</name>
    <dbReference type="NCBI Taxonomy" id="768733"/>
    <lineage>
        <taxon>Archaea</taxon>
        <taxon>Methanobacteriati</taxon>
        <taxon>Methanobacteriota</taxon>
        <taxon>Stenosarchaea group</taxon>
        <taxon>Methanomicrobia</taxon>
        <taxon>Methanosarcinales</taxon>
        <taxon>Methanosarcinaceae</taxon>
        <taxon>Methanosalsum</taxon>
    </lineage>
</organism>
<evidence type="ECO:0000256" key="1">
    <source>
        <dbReference type="SAM" id="Phobius"/>
    </source>
</evidence>
<protein>
    <submittedName>
        <fullName evidence="2">Dehydrogenase</fullName>
    </submittedName>
</protein>
<feature type="transmembrane region" description="Helical" evidence="1">
    <location>
        <begin position="21"/>
        <end position="42"/>
    </location>
</feature>
<dbReference type="GO" id="GO:0008137">
    <property type="term" value="F:NADH dehydrogenase (ubiquinone) activity"/>
    <property type="evidence" value="ECO:0007669"/>
    <property type="project" value="InterPro"/>
</dbReference>
<feature type="transmembrane region" description="Helical" evidence="1">
    <location>
        <begin position="70"/>
        <end position="91"/>
    </location>
</feature>